<dbReference type="STRING" id="641238.SAMN04490244_105353"/>
<dbReference type="GO" id="GO:0009318">
    <property type="term" value="C:exodeoxyribonuclease VII complex"/>
    <property type="evidence" value="ECO:0007669"/>
    <property type="project" value="UniProtKB-UniRule"/>
</dbReference>
<feature type="coiled-coil region" evidence="7">
    <location>
        <begin position="40"/>
        <end position="67"/>
    </location>
</feature>
<accession>A0A1H9ULT5</accession>
<keyword evidence="2 6" id="KW-0963">Cytoplasm</keyword>
<dbReference type="OrthoDB" id="9808145at2"/>
<keyword evidence="5 6" id="KW-0269">Exonuclease</keyword>
<evidence type="ECO:0000256" key="6">
    <source>
        <dbReference type="HAMAP-Rule" id="MF_00337"/>
    </source>
</evidence>
<dbReference type="NCBIfam" id="NF002139">
    <property type="entry name" value="PRK00977.1-3"/>
    <property type="match status" value="1"/>
</dbReference>
<keyword evidence="9" id="KW-1185">Reference proteome</keyword>
<protein>
    <recommendedName>
        <fullName evidence="6">Exodeoxyribonuclease 7 small subunit</fullName>
        <ecNumber evidence="6">3.1.11.6</ecNumber>
    </recommendedName>
    <alternativeName>
        <fullName evidence="6">Exodeoxyribonuclease VII small subunit</fullName>
        <shortName evidence="6">Exonuclease VII small subunit</shortName>
    </alternativeName>
</protein>
<organism evidence="8 9">
    <name type="scientific">Tranquillimonas rosea</name>
    <dbReference type="NCBI Taxonomy" id="641238"/>
    <lineage>
        <taxon>Bacteria</taxon>
        <taxon>Pseudomonadati</taxon>
        <taxon>Pseudomonadota</taxon>
        <taxon>Alphaproteobacteria</taxon>
        <taxon>Rhodobacterales</taxon>
        <taxon>Roseobacteraceae</taxon>
        <taxon>Tranquillimonas</taxon>
    </lineage>
</organism>
<evidence type="ECO:0000256" key="1">
    <source>
        <dbReference type="ARBA" id="ARBA00009998"/>
    </source>
</evidence>
<evidence type="ECO:0000313" key="9">
    <source>
        <dbReference type="Proteomes" id="UP000198885"/>
    </source>
</evidence>
<gene>
    <name evidence="6" type="primary">xseB</name>
    <name evidence="8" type="ORF">SAMN04490244_105353</name>
</gene>
<keyword evidence="7" id="KW-0175">Coiled coil</keyword>
<dbReference type="GO" id="GO:0005829">
    <property type="term" value="C:cytosol"/>
    <property type="evidence" value="ECO:0007669"/>
    <property type="project" value="TreeGrafter"/>
</dbReference>
<dbReference type="PANTHER" id="PTHR34137">
    <property type="entry name" value="EXODEOXYRIBONUCLEASE 7 SMALL SUBUNIT"/>
    <property type="match status" value="1"/>
</dbReference>
<evidence type="ECO:0000313" key="8">
    <source>
        <dbReference type="EMBL" id="SES09963.1"/>
    </source>
</evidence>
<dbReference type="HAMAP" id="MF_00337">
    <property type="entry name" value="Exonuc_7_S"/>
    <property type="match status" value="1"/>
</dbReference>
<dbReference type="NCBIfam" id="TIGR01280">
    <property type="entry name" value="xseB"/>
    <property type="match status" value="1"/>
</dbReference>
<dbReference type="Gene3D" id="1.10.287.1040">
    <property type="entry name" value="Exonuclease VII, small subunit"/>
    <property type="match status" value="1"/>
</dbReference>
<evidence type="ECO:0000256" key="4">
    <source>
        <dbReference type="ARBA" id="ARBA00022801"/>
    </source>
</evidence>
<proteinExistence type="inferred from homology"/>
<dbReference type="RefSeq" id="WP_092693438.1">
    <property type="nucleotide sequence ID" value="NZ_CBDDGO010000004.1"/>
</dbReference>
<comment type="similarity">
    <text evidence="1 6">Belongs to the XseB family.</text>
</comment>
<dbReference type="EMBL" id="FOGU01000005">
    <property type="protein sequence ID" value="SES09963.1"/>
    <property type="molecule type" value="Genomic_DNA"/>
</dbReference>
<dbReference type="PANTHER" id="PTHR34137:SF1">
    <property type="entry name" value="EXODEOXYRIBONUCLEASE 7 SMALL SUBUNIT"/>
    <property type="match status" value="1"/>
</dbReference>
<dbReference type="AlphaFoldDB" id="A0A1H9ULT5"/>
<evidence type="ECO:0000256" key="5">
    <source>
        <dbReference type="ARBA" id="ARBA00022839"/>
    </source>
</evidence>
<dbReference type="PIRSF" id="PIRSF006488">
    <property type="entry name" value="Exonuc_VII_S"/>
    <property type="match status" value="1"/>
</dbReference>
<keyword evidence="3 6" id="KW-0540">Nuclease</keyword>
<evidence type="ECO:0000256" key="7">
    <source>
        <dbReference type="SAM" id="Coils"/>
    </source>
</evidence>
<dbReference type="EC" id="3.1.11.6" evidence="6"/>
<evidence type="ECO:0000256" key="3">
    <source>
        <dbReference type="ARBA" id="ARBA00022722"/>
    </source>
</evidence>
<comment type="subunit">
    <text evidence="6">Heterooligomer composed of large and small subunits.</text>
</comment>
<comment type="function">
    <text evidence="6">Bidirectionally degrades single-stranded DNA into large acid-insoluble oligonucleotides, which are then degraded further into small acid-soluble oligonucleotides.</text>
</comment>
<sequence>MSEETPVEEMSFEEAMRALEAVVAQLESGEVELEKSIQLYERGAALKARCETKLKEAEEKVAAITLDEGGRPAGTTPLDPS</sequence>
<dbReference type="SUPFAM" id="SSF116842">
    <property type="entry name" value="XseB-like"/>
    <property type="match status" value="1"/>
</dbReference>
<name>A0A1H9ULT5_9RHOB</name>
<dbReference type="GO" id="GO:0008855">
    <property type="term" value="F:exodeoxyribonuclease VII activity"/>
    <property type="evidence" value="ECO:0007669"/>
    <property type="project" value="UniProtKB-UniRule"/>
</dbReference>
<dbReference type="Proteomes" id="UP000198885">
    <property type="component" value="Unassembled WGS sequence"/>
</dbReference>
<evidence type="ECO:0000256" key="2">
    <source>
        <dbReference type="ARBA" id="ARBA00022490"/>
    </source>
</evidence>
<keyword evidence="4 6" id="KW-0378">Hydrolase</keyword>
<reference evidence="8 9" key="1">
    <citation type="submission" date="2016-10" db="EMBL/GenBank/DDBJ databases">
        <authorList>
            <person name="de Groot N.N."/>
        </authorList>
    </citation>
    <scope>NUCLEOTIDE SEQUENCE [LARGE SCALE GENOMIC DNA]</scope>
    <source>
        <strain evidence="8 9">DSM 23042</strain>
    </source>
</reference>
<dbReference type="InterPro" id="IPR003761">
    <property type="entry name" value="Exonuc_VII_S"/>
</dbReference>
<dbReference type="GO" id="GO:0006308">
    <property type="term" value="P:DNA catabolic process"/>
    <property type="evidence" value="ECO:0007669"/>
    <property type="project" value="UniProtKB-UniRule"/>
</dbReference>
<comment type="catalytic activity">
    <reaction evidence="6">
        <text>Exonucleolytic cleavage in either 5'- to 3'- or 3'- to 5'-direction to yield nucleoside 5'-phosphates.</text>
        <dbReference type="EC" id="3.1.11.6"/>
    </reaction>
</comment>
<dbReference type="InterPro" id="IPR037004">
    <property type="entry name" value="Exonuc_VII_ssu_sf"/>
</dbReference>
<dbReference type="Pfam" id="PF02609">
    <property type="entry name" value="Exonuc_VII_S"/>
    <property type="match status" value="1"/>
</dbReference>
<comment type="subcellular location">
    <subcellularLocation>
        <location evidence="6">Cytoplasm</location>
    </subcellularLocation>
</comment>